<evidence type="ECO:0000313" key="3">
    <source>
        <dbReference type="EMBL" id="CAH0037655.1"/>
    </source>
</evidence>
<dbReference type="AlphaFoldDB" id="A0A9N9W0Y5"/>
<comment type="subcellular location">
    <subcellularLocation>
        <location evidence="1">Mitochondrion</location>
    </subcellularLocation>
</comment>
<dbReference type="PANTHER" id="PTHR34072">
    <property type="entry name" value="ENZYMATIC POLYPROTEIN-RELATED"/>
    <property type="match status" value="1"/>
</dbReference>
<dbReference type="SUPFAM" id="SSF56672">
    <property type="entry name" value="DNA/RNA polymerases"/>
    <property type="match status" value="1"/>
</dbReference>
<proteinExistence type="predicted"/>
<dbReference type="GO" id="GO:0005739">
    <property type="term" value="C:mitochondrion"/>
    <property type="evidence" value="ECO:0007669"/>
    <property type="project" value="UniProtKB-SubCell"/>
</dbReference>
<comment type="caution">
    <text evidence="3">The sequence shown here is derived from an EMBL/GenBank/DDBJ whole genome shotgun (WGS) entry which is preliminary data.</text>
</comment>
<accession>A0A9N9W0Y5</accession>
<dbReference type="OrthoDB" id="5152741at2759"/>
<name>A0A9N9W0Y5_9HYPO</name>
<dbReference type="EMBL" id="CABFNQ020000759">
    <property type="protein sequence ID" value="CAH0037655.1"/>
    <property type="molecule type" value="Genomic_DNA"/>
</dbReference>
<evidence type="ECO:0000313" key="4">
    <source>
        <dbReference type="Proteomes" id="UP000696573"/>
    </source>
</evidence>
<organism evidence="3 4">
    <name type="scientific">Clonostachys rhizophaga</name>
    <dbReference type="NCBI Taxonomy" id="160324"/>
    <lineage>
        <taxon>Eukaryota</taxon>
        <taxon>Fungi</taxon>
        <taxon>Dikarya</taxon>
        <taxon>Ascomycota</taxon>
        <taxon>Pezizomycotina</taxon>
        <taxon>Sordariomycetes</taxon>
        <taxon>Hypocreomycetidae</taxon>
        <taxon>Hypocreales</taxon>
        <taxon>Bionectriaceae</taxon>
        <taxon>Clonostachys</taxon>
    </lineage>
</organism>
<sequence length="196" mass="21888">MQCEQLGFDSILAIGWVHKVGGRMFIKREGAEKLKSWPAPQDPTGVRSFLGDMNPTRRWIKNCAERARPLTRLTGDVPWNWGPAEALAFELLKERSSTAVEMSGYIFDLPVYLYSDVSGFGAGCVIIQFIDSTSHKGIYARWVTELRLLNIQILYIEGKRNAAADGLSRILFEGDTCQLDPAAESMGTINPFGNWV</sequence>
<evidence type="ECO:0000256" key="1">
    <source>
        <dbReference type="ARBA" id="ARBA00004173"/>
    </source>
</evidence>
<dbReference type="InterPro" id="IPR043128">
    <property type="entry name" value="Rev_trsase/Diguanyl_cyclase"/>
</dbReference>
<evidence type="ECO:0000256" key="2">
    <source>
        <dbReference type="ARBA" id="ARBA00023128"/>
    </source>
</evidence>
<dbReference type="PANTHER" id="PTHR34072:SF52">
    <property type="entry name" value="RIBONUCLEASE H"/>
    <property type="match status" value="1"/>
</dbReference>
<protein>
    <submittedName>
        <fullName evidence="3">Uncharacterized protein</fullName>
    </submittedName>
</protein>
<keyword evidence="2" id="KW-0496">Mitochondrion</keyword>
<keyword evidence="4" id="KW-1185">Reference proteome</keyword>
<dbReference type="InterPro" id="IPR043502">
    <property type="entry name" value="DNA/RNA_pol_sf"/>
</dbReference>
<gene>
    <name evidence="3" type="ORF">CRHIZ90672A_00011263</name>
</gene>
<reference evidence="3" key="1">
    <citation type="submission" date="2021-10" db="EMBL/GenBank/DDBJ databases">
        <authorList>
            <person name="Piombo E."/>
        </authorList>
    </citation>
    <scope>NUCLEOTIDE SEQUENCE</scope>
</reference>
<dbReference type="Proteomes" id="UP000696573">
    <property type="component" value="Unassembled WGS sequence"/>
</dbReference>
<dbReference type="Gene3D" id="3.30.70.270">
    <property type="match status" value="1"/>
</dbReference>